<evidence type="ECO:0008006" key="3">
    <source>
        <dbReference type="Google" id="ProtNLM"/>
    </source>
</evidence>
<dbReference type="InterPro" id="IPR029039">
    <property type="entry name" value="Flavoprotein-like_sf"/>
</dbReference>
<evidence type="ECO:0000313" key="1">
    <source>
        <dbReference type="EMBL" id="HIW84661.1"/>
    </source>
</evidence>
<dbReference type="Gene3D" id="3.40.50.360">
    <property type="match status" value="1"/>
</dbReference>
<reference evidence="1" key="2">
    <citation type="submission" date="2021-04" db="EMBL/GenBank/DDBJ databases">
        <authorList>
            <person name="Gilroy R."/>
        </authorList>
    </citation>
    <scope>NUCLEOTIDE SEQUENCE</scope>
    <source>
        <strain evidence="1">ChiSxjej1B13-11762</strain>
    </source>
</reference>
<gene>
    <name evidence="1" type="ORF">H9873_10120</name>
</gene>
<protein>
    <recommendedName>
        <fullName evidence="3">Flavodoxin-like domain-containing protein</fullName>
    </recommendedName>
</protein>
<name>A0A9D1UFG0_9FIRM</name>
<reference evidence="1" key="1">
    <citation type="journal article" date="2021" name="PeerJ">
        <title>Extensive microbial diversity within the chicken gut microbiome revealed by metagenomics and culture.</title>
        <authorList>
            <person name="Gilroy R."/>
            <person name="Ravi A."/>
            <person name="Getino M."/>
            <person name="Pursley I."/>
            <person name="Horton D.L."/>
            <person name="Alikhan N.F."/>
            <person name="Baker D."/>
            <person name="Gharbi K."/>
            <person name="Hall N."/>
            <person name="Watson M."/>
            <person name="Adriaenssens E.M."/>
            <person name="Foster-Nyarko E."/>
            <person name="Jarju S."/>
            <person name="Secka A."/>
            <person name="Antonio M."/>
            <person name="Oren A."/>
            <person name="Chaudhuri R.R."/>
            <person name="La Ragione R."/>
            <person name="Hildebrand F."/>
            <person name="Pallen M.J."/>
        </authorList>
    </citation>
    <scope>NUCLEOTIDE SEQUENCE</scope>
    <source>
        <strain evidence="1">ChiSxjej1B13-11762</strain>
    </source>
</reference>
<dbReference type="SUPFAM" id="SSF52218">
    <property type="entry name" value="Flavoproteins"/>
    <property type="match status" value="1"/>
</dbReference>
<comment type="caution">
    <text evidence="1">The sequence shown here is derived from an EMBL/GenBank/DDBJ whole genome shotgun (WGS) entry which is preliminary data.</text>
</comment>
<organism evidence="1 2">
    <name type="scientific">Candidatus Dorea gallistercoris</name>
    <dbReference type="NCBI Taxonomy" id="2838542"/>
    <lineage>
        <taxon>Bacteria</taxon>
        <taxon>Bacillati</taxon>
        <taxon>Bacillota</taxon>
        <taxon>Clostridia</taxon>
        <taxon>Lachnospirales</taxon>
        <taxon>Lachnospiraceae</taxon>
        <taxon>Dorea</taxon>
    </lineage>
</organism>
<proteinExistence type="predicted"/>
<dbReference type="EMBL" id="DXGF01000182">
    <property type="protein sequence ID" value="HIW84661.1"/>
    <property type="molecule type" value="Genomic_DNA"/>
</dbReference>
<evidence type="ECO:0000313" key="2">
    <source>
        <dbReference type="Proteomes" id="UP000824263"/>
    </source>
</evidence>
<sequence>MEGNILIVCYSYSGETRRIAEIIERQTGGKRSQIYPRQPYPAVFERRLSQDQD</sequence>
<dbReference type="AlphaFoldDB" id="A0A9D1UFG0"/>
<accession>A0A9D1UFG0</accession>
<dbReference type="Proteomes" id="UP000824263">
    <property type="component" value="Unassembled WGS sequence"/>
</dbReference>